<dbReference type="InterPro" id="IPR011625">
    <property type="entry name" value="A2M_N_BRD"/>
</dbReference>
<evidence type="ECO:0000259" key="8">
    <source>
        <dbReference type="SMART" id="SM01360"/>
    </source>
</evidence>
<dbReference type="InterPro" id="IPR008930">
    <property type="entry name" value="Terpenoid_cyclase/PrenylTrfase"/>
</dbReference>
<dbReference type="InterPro" id="IPR013783">
    <property type="entry name" value="Ig-like_fold"/>
</dbReference>
<evidence type="ECO:0000256" key="2">
    <source>
        <dbReference type="ARBA" id="ARBA00022690"/>
    </source>
</evidence>
<dbReference type="PANTHER" id="PTHR11412:SF171">
    <property type="entry name" value="PREGNANCY ZONE PROTEIN-LIKE PROTEIN"/>
    <property type="match status" value="1"/>
</dbReference>
<evidence type="ECO:0000256" key="6">
    <source>
        <dbReference type="SAM" id="SignalP"/>
    </source>
</evidence>
<dbReference type="SUPFAM" id="SSF48239">
    <property type="entry name" value="Terpenoid cyclases/Protein prenyltransferases"/>
    <property type="match status" value="1"/>
</dbReference>
<evidence type="ECO:0000313" key="10">
    <source>
        <dbReference type="EMBL" id="JAC22859.1"/>
    </source>
</evidence>
<dbReference type="InterPro" id="IPR009048">
    <property type="entry name" value="A-macroglobulin_rcpt-bd"/>
</dbReference>
<dbReference type="SUPFAM" id="SSF49410">
    <property type="entry name" value="Alpha-macroglobulin receptor domain"/>
    <property type="match status" value="1"/>
</dbReference>
<dbReference type="GO" id="GO:0005615">
    <property type="term" value="C:extracellular space"/>
    <property type="evidence" value="ECO:0007669"/>
    <property type="project" value="InterPro"/>
</dbReference>
<dbReference type="Gene3D" id="2.60.40.10">
    <property type="entry name" value="Immunoglobulins"/>
    <property type="match status" value="2"/>
</dbReference>
<evidence type="ECO:0000259" key="7">
    <source>
        <dbReference type="SMART" id="SM01359"/>
    </source>
</evidence>
<dbReference type="Pfam" id="PF07703">
    <property type="entry name" value="A2M_BRD"/>
    <property type="match status" value="1"/>
</dbReference>
<dbReference type="InterPro" id="IPR050473">
    <property type="entry name" value="A2M/Complement_sys"/>
</dbReference>
<dbReference type="Gene3D" id="2.60.40.1930">
    <property type="match status" value="2"/>
</dbReference>
<keyword evidence="3" id="KW-0722">Serine protease inhibitor</keyword>
<dbReference type="Gene3D" id="1.50.10.20">
    <property type="match status" value="1"/>
</dbReference>
<feature type="chain" id="PRO_5001515610" evidence="6">
    <location>
        <begin position="26"/>
        <end position="1557"/>
    </location>
</feature>
<dbReference type="InterPro" id="IPR014756">
    <property type="entry name" value="Ig_E-set"/>
</dbReference>
<evidence type="ECO:0000256" key="3">
    <source>
        <dbReference type="ARBA" id="ARBA00022900"/>
    </source>
</evidence>
<dbReference type="Pfam" id="PF01835">
    <property type="entry name" value="MG2"/>
    <property type="match status" value="1"/>
</dbReference>
<feature type="region of interest" description="Disordered" evidence="5">
    <location>
        <begin position="546"/>
        <end position="571"/>
    </location>
</feature>
<feature type="domain" description="Alpha-2-macroglobulin bait region" evidence="7">
    <location>
        <begin position="484"/>
        <end position="665"/>
    </location>
</feature>
<dbReference type="InterPro" id="IPR001599">
    <property type="entry name" value="Macroglobln_a2"/>
</dbReference>
<keyword evidence="6" id="KW-0732">Signal</keyword>
<dbReference type="Pfam" id="PF07678">
    <property type="entry name" value="TED_complement"/>
    <property type="match status" value="1"/>
</dbReference>
<dbReference type="GO" id="GO:0004867">
    <property type="term" value="F:serine-type endopeptidase inhibitor activity"/>
    <property type="evidence" value="ECO:0007669"/>
    <property type="project" value="UniProtKB-KW"/>
</dbReference>
<dbReference type="Gene3D" id="2.60.40.690">
    <property type="entry name" value="Alpha-macroglobulin, receptor-binding domain"/>
    <property type="match status" value="1"/>
</dbReference>
<sequence>MASGWTRQLLLLAAVVALGTTPTAASIEYLVTAPGFLTPNSDIKITAVVNNPASAGQLKVDLWGTRVGINENSTVLASRTYDVGADGIDAELLFHVPDLSPSVFYNLYLDVNGQFGADQFHNRSSVQLEYVNNINVVVQTDKPMYRQGSTVNYRVLLLDNNLLPVTNQLANITITNPYGQLLFQQQFVNFTDGLLQGSYDLLAITDEGTWTISVSAGTNSGSATFQVQDYVLPKFSVTITPDTNDVVTNPTVLYTVCAKYTYGEDVKGTVQIYTSPFNYYYPVRQKPVILRVAEINGCYDYVFNVSLLNTVNYTYPTYPSINVTAKVIEDGTGVSQTATELHSRGTTRLRLTFGQKYNSNNQYSSTDNTFKLNLLYKGKLYVQELDGTPRPNEVVQLCMFVERNTFKWRSWETDNVLACRNYTSDADGLIGFSLPPFNQRVTGVIVQAIAVNFPRIVVKNGPTLEKPSTQLSLVPFYSPTASSIRIDRGDGSVYTCQAQFTRPIVMTADANVDYHIFLTLTSGGRILETHNFTKHFTEAELTMDQSDGTEIKNGDPPAGSSEPQVVDPETVRSVGSLEFSSRLPADASPKVQLLVYYVHRDSDGRPIEVVSDSAEFSVQKCLENNVSLDFDPKKALPGSDVSLSLAAAGDSLCGVGAVDSSVTLLDGYNQRNSRDALLNQISNFNYRYTRTSLVNQSYCYVDGYLYNEPYEKSGDSQLKVRRRRQAVSPSVSFSYDSLSSFENTGLVVFTNLPIQTRPCPNRAFPGYPNNQVLGSTNRYYPSFGAGGFGAVNKVAFAPSASPGFAGPAPIAESAQADFSSVVQGSNSVRTLFPETWLWQIKKVSPDGSLVYSETLPDTITTWQGTAVCLHPRNGLGVSQVANVTGFQPLFVSLTLPAYMQRKEVATVILTAFNYGEECVAVRVSLRSLENLEVVAGPNSTDALLCPNSSTSASFPFDVRATTLEKSRLEARVQTRPEAQAQYPDVKLSNVNSSDTVIQTIDVRPEGFPIREIDTFLLCASGDADSAPDTLQVNLPTPVALVEGSQQVVLVGTGDILALSLKDLSVPTITYSNAEGTLSVLASSVYLHKYLQQTGTLTDTVNSGLRSRIRQASQAQNSFRSSDGSYAQFGSSEFPRSVFLTAFAVKALSAAKEYLGSSVEADIETSVRYILQHWNAATGCFVENQPGSSPFGPQTAPDFTAAVGVMLLESGYNFANITDGVLQCIDASNLPSNHTTALNAYFSALAGRTERANSALDTLLSEAEKSSGLTSWSGDGLTYGSADTAGYAVLTLKLLNRNLGEALPIVRWLMQQTYARYTFSYSEVYTVAIQALTQYSSVAFSKNTNLTLNVAVDSTSPETVSFPINEQNKLLYQERLLNRSESYSFKASLADGSAGCAALQVKYYYNSRNSPVQRGIQVNVSTTSGPDCSNLELEICTRYTEGFLRSSAIVQITLLSGYSADDQSLKNLVSSGVVKRYVVNGNQIQLIIQTLTIQPTCFRVTESRYLQVANLQDAVVEVYDYYQYQYKATAGYGVEGNCTPAEVAPPTSLNEVDSVFFV</sequence>
<dbReference type="Pfam" id="PF00207">
    <property type="entry name" value="A2M"/>
    <property type="match status" value="1"/>
</dbReference>
<evidence type="ECO:0000259" key="9">
    <source>
        <dbReference type="SMART" id="SM01361"/>
    </source>
</evidence>
<accession>A0A023FNM2</accession>
<feature type="domain" description="Alpha-2-macroglobulin" evidence="8">
    <location>
        <begin position="835"/>
        <end position="925"/>
    </location>
</feature>
<evidence type="ECO:0000256" key="5">
    <source>
        <dbReference type="SAM" id="MobiDB-lite"/>
    </source>
</evidence>
<dbReference type="Pfam" id="PF07677">
    <property type="entry name" value="A2M_recep"/>
    <property type="match status" value="1"/>
</dbReference>
<protein>
    <submittedName>
        <fullName evidence="10">Putative alpha-2-macroglobulin-like protein</fullName>
    </submittedName>
</protein>
<feature type="domain" description="Alpha-macroglobulin receptor-binding" evidence="9">
    <location>
        <begin position="1445"/>
        <end position="1531"/>
    </location>
</feature>
<keyword evidence="4" id="KW-1015">Disulfide bond</keyword>
<comment type="similarity">
    <text evidence="1">Belongs to the protease inhibitor I39 (alpha-2-macroglobulin) family.</text>
</comment>
<organism evidence="10">
    <name type="scientific">Amblyomma cajennense</name>
    <name type="common">Cayenne tick</name>
    <name type="synonym">Acarus cajennensis</name>
    <dbReference type="NCBI Taxonomy" id="34607"/>
    <lineage>
        <taxon>Eukaryota</taxon>
        <taxon>Metazoa</taxon>
        <taxon>Ecdysozoa</taxon>
        <taxon>Arthropoda</taxon>
        <taxon>Chelicerata</taxon>
        <taxon>Arachnida</taxon>
        <taxon>Acari</taxon>
        <taxon>Parasitiformes</taxon>
        <taxon>Ixodida</taxon>
        <taxon>Ixodoidea</taxon>
        <taxon>Ixodidae</taxon>
        <taxon>Amblyomminae</taxon>
        <taxon>Amblyomma</taxon>
    </lineage>
</organism>
<dbReference type="Gene3D" id="2.60.40.1940">
    <property type="match status" value="1"/>
</dbReference>
<dbReference type="SMART" id="SM01359">
    <property type="entry name" value="A2M_N_2"/>
    <property type="match status" value="1"/>
</dbReference>
<dbReference type="InterPro" id="IPR002890">
    <property type="entry name" value="MG2"/>
</dbReference>
<dbReference type="Gene3D" id="2.60.120.1540">
    <property type="match status" value="1"/>
</dbReference>
<dbReference type="SMART" id="SM01360">
    <property type="entry name" value="A2M"/>
    <property type="match status" value="1"/>
</dbReference>
<name>A0A023FNM2_AMBCJ</name>
<proteinExistence type="evidence at transcript level"/>
<dbReference type="InterPro" id="IPR036595">
    <property type="entry name" value="A-macroglobulin_rcpt-bd_sf"/>
</dbReference>
<keyword evidence="2" id="KW-0646">Protease inhibitor</keyword>
<dbReference type="InterPro" id="IPR011626">
    <property type="entry name" value="Alpha-macroglobulin_TED"/>
</dbReference>
<dbReference type="EMBL" id="GBBK01001623">
    <property type="protein sequence ID" value="JAC22859.1"/>
    <property type="molecule type" value="mRNA"/>
</dbReference>
<dbReference type="SUPFAM" id="SSF81296">
    <property type="entry name" value="E set domains"/>
    <property type="match status" value="1"/>
</dbReference>
<dbReference type="PANTHER" id="PTHR11412">
    <property type="entry name" value="MACROGLOBULIN / COMPLEMENT"/>
    <property type="match status" value="1"/>
</dbReference>
<dbReference type="Pfam" id="PF17791">
    <property type="entry name" value="MG3"/>
    <property type="match status" value="1"/>
</dbReference>
<dbReference type="InterPro" id="IPR041555">
    <property type="entry name" value="MG3"/>
</dbReference>
<evidence type="ECO:0000256" key="1">
    <source>
        <dbReference type="ARBA" id="ARBA00010952"/>
    </source>
</evidence>
<dbReference type="CDD" id="cd02891">
    <property type="entry name" value="A2M_like"/>
    <property type="match status" value="1"/>
</dbReference>
<dbReference type="Gene3D" id="2.20.130.20">
    <property type="match status" value="1"/>
</dbReference>
<feature type="signal peptide" evidence="6">
    <location>
        <begin position="1"/>
        <end position="25"/>
    </location>
</feature>
<dbReference type="SMART" id="SM01361">
    <property type="entry name" value="A2M_recep"/>
    <property type="match status" value="1"/>
</dbReference>
<reference evidence="10" key="1">
    <citation type="submission" date="2014-03" db="EMBL/GenBank/DDBJ databases">
        <title>The sialotranscriptome of Amblyomma triste, Amblyomma parvum and Amblyomma cajennense ticks, uncovered by 454-based RNA-seq.</title>
        <authorList>
            <person name="Garcia G.R."/>
            <person name="Gardinassi L.G."/>
            <person name="Ribeiro J.M."/>
            <person name="Anatriello E."/>
            <person name="Ferreira B.R."/>
            <person name="Moreira H.N."/>
            <person name="Mafra C."/>
            <person name="Olegario M.M."/>
            <person name="Szabo P.J."/>
            <person name="Miranda-Santos I.K."/>
            <person name="Maruyama S.R."/>
        </authorList>
    </citation>
    <scope>NUCLEOTIDE SEQUENCE</scope>
    <source>
        <strain evidence="10">Uberlandia</strain>
        <tissue evidence="10">Salivary glands</tissue>
    </source>
</reference>
<evidence type="ECO:0000256" key="4">
    <source>
        <dbReference type="ARBA" id="ARBA00023157"/>
    </source>
</evidence>